<dbReference type="EMBL" id="BSPX01000029">
    <property type="protein sequence ID" value="GLT22649.1"/>
    <property type="molecule type" value="Genomic_DNA"/>
</dbReference>
<dbReference type="PANTHER" id="PTHR43084:SF1">
    <property type="entry name" value="PERSULFIDE DIOXYGENASE ETHE1, MITOCHONDRIAL"/>
    <property type="match status" value="1"/>
</dbReference>
<accession>A0ABQ6FBI9</accession>
<dbReference type="InterPro" id="IPR044528">
    <property type="entry name" value="POD-like_MBL-fold"/>
</dbReference>
<feature type="domain" description="Metallo-beta-lactamase" evidence="2">
    <location>
        <begin position="12"/>
        <end position="171"/>
    </location>
</feature>
<dbReference type="PANTHER" id="PTHR43084">
    <property type="entry name" value="PERSULFIDE DIOXYGENASE ETHE1"/>
    <property type="match status" value="1"/>
</dbReference>
<reference evidence="4" key="1">
    <citation type="journal article" date="2019" name="Int. J. Syst. Evol. Microbiol.">
        <title>The Global Catalogue of Microorganisms (GCM) 10K type strain sequencing project: providing services to taxonomists for standard genome sequencing and annotation.</title>
        <authorList>
            <consortium name="The Broad Institute Genomics Platform"/>
            <consortium name="The Broad Institute Genome Sequencing Center for Infectious Disease"/>
            <person name="Wu L."/>
            <person name="Ma J."/>
        </authorList>
    </citation>
    <scope>NUCLEOTIDE SEQUENCE [LARGE SCALE GENOMIC DNA]</scope>
    <source>
        <strain evidence="4">NBRC 102407</strain>
    </source>
</reference>
<dbReference type="Pfam" id="PF00753">
    <property type="entry name" value="Lactamase_B"/>
    <property type="match status" value="1"/>
</dbReference>
<dbReference type="InterPro" id="IPR051682">
    <property type="entry name" value="Mito_Persulfide_Diox"/>
</dbReference>
<comment type="caution">
    <text evidence="3">The sequence shown here is derived from an EMBL/GenBank/DDBJ whole genome shotgun (WGS) entry which is preliminary data.</text>
</comment>
<evidence type="ECO:0000256" key="1">
    <source>
        <dbReference type="ARBA" id="ARBA00022723"/>
    </source>
</evidence>
<name>A0ABQ6FBI9_9RHOO</name>
<evidence type="ECO:0000259" key="2">
    <source>
        <dbReference type="SMART" id="SM00849"/>
    </source>
</evidence>
<keyword evidence="4" id="KW-1185">Reference proteome</keyword>
<keyword evidence="1" id="KW-0479">Metal-binding</keyword>
<evidence type="ECO:0000313" key="3">
    <source>
        <dbReference type="EMBL" id="GLT22649.1"/>
    </source>
</evidence>
<dbReference type="InterPro" id="IPR036866">
    <property type="entry name" value="RibonucZ/Hydroxyglut_hydro"/>
</dbReference>
<keyword evidence="3" id="KW-0378">Hydrolase</keyword>
<dbReference type="Proteomes" id="UP001157167">
    <property type="component" value="Unassembled WGS sequence"/>
</dbReference>
<protein>
    <submittedName>
        <fullName evidence="3">Zn-dependent hydrolase</fullName>
    </submittedName>
</protein>
<dbReference type="SUPFAM" id="SSF56281">
    <property type="entry name" value="Metallo-hydrolase/oxidoreductase"/>
    <property type="match status" value="1"/>
</dbReference>
<organism evidence="3 4">
    <name type="scientific">Zoogloea oryzae</name>
    <dbReference type="NCBI Taxonomy" id="310767"/>
    <lineage>
        <taxon>Bacteria</taxon>
        <taxon>Pseudomonadati</taxon>
        <taxon>Pseudomonadota</taxon>
        <taxon>Betaproteobacteria</taxon>
        <taxon>Rhodocyclales</taxon>
        <taxon>Zoogloeaceae</taxon>
        <taxon>Zoogloea</taxon>
    </lineage>
</organism>
<dbReference type="GO" id="GO:0016787">
    <property type="term" value="F:hydrolase activity"/>
    <property type="evidence" value="ECO:0007669"/>
    <property type="project" value="UniProtKB-KW"/>
</dbReference>
<evidence type="ECO:0000313" key="4">
    <source>
        <dbReference type="Proteomes" id="UP001157167"/>
    </source>
</evidence>
<dbReference type="SMART" id="SM00849">
    <property type="entry name" value="Lactamase_B"/>
    <property type="match status" value="1"/>
</dbReference>
<dbReference type="InterPro" id="IPR001279">
    <property type="entry name" value="Metallo-B-lactamas"/>
</dbReference>
<dbReference type="Gene3D" id="3.60.15.10">
    <property type="entry name" value="Ribonuclease Z/Hydroxyacylglutathione hydrolase-like"/>
    <property type="match status" value="1"/>
</dbReference>
<sequence>MYFRQFFDPCSAAMSYLIADPSSGQAVLIDPNPDPCQALVFKALLAERRLELALVLLTHAHGPALDGLADPYPSTVVVAGAAPNAGDGFRQAIDGEVLHFGNEAIRVIATPGHTPASVSYLWHDRLFCGDALELGGCTRAETGEGDPGRLYDSVVTRLFVLSDEVLVFPGHDFHGRTVSTIGEERRRNPYFLARSRDAFVAAFRARQQEALARPAFVGAAPLHH</sequence>
<dbReference type="CDD" id="cd07724">
    <property type="entry name" value="POD-like_MBL-fold"/>
    <property type="match status" value="1"/>
</dbReference>
<proteinExistence type="predicted"/>
<gene>
    <name evidence="3" type="ORF">GCM10007933_21090</name>
</gene>